<dbReference type="GO" id="GO:0032259">
    <property type="term" value="P:methylation"/>
    <property type="evidence" value="ECO:0007669"/>
    <property type="project" value="UniProtKB-KW"/>
</dbReference>
<dbReference type="Gene3D" id="3.40.50.150">
    <property type="entry name" value="Vaccinia Virus protein VP39"/>
    <property type="match status" value="1"/>
</dbReference>
<dbReference type="HAMAP" id="MF_00090">
    <property type="entry name" value="PIMT"/>
    <property type="match status" value="1"/>
</dbReference>
<dbReference type="PANTHER" id="PTHR11579:SF0">
    <property type="entry name" value="PROTEIN-L-ISOASPARTATE(D-ASPARTATE) O-METHYLTRANSFERASE"/>
    <property type="match status" value="1"/>
</dbReference>
<keyword evidence="3 7" id="KW-0963">Cytoplasm</keyword>
<dbReference type="EC" id="2.1.1.77" evidence="7"/>
<dbReference type="PANTHER" id="PTHR11579">
    <property type="entry name" value="PROTEIN-L-ISOASPARTATE O-METHYLTRANSFERASE"/>
    <property type="match status" value="1"/>
</dbReference>
<evidence type="ECO:0000256" key="1">
    <source>
        <dbReference type="ARBA" id="ARBA00004496"/>
    </source>
</evidence>
<evidence type="ECO:0000256" key="4">
    <source>
        <dbReference type="ARBA" id="ARBA00022603"/>
    </source>
</evidence>
<comment type="function">
    <text evidence="7">Catalyzes the methyl esterification of L-isoaspartyl residues in peptides and proteins that result from spontaneous decomposition of normal L-aspartyl and L-asparaginyl residues. It plays a role in the repair and/or degradation of damaged proteins.</text>
</comment>
<sequence length="221" mass="24583">MRNDRTRDLAEKKEHMILVHLMGRGIDDAAVLRAMREVPREEFVSPGLEASAYDDYPLPIDEGQTISQPYIVAYMTQELQLKAEDRVLEIGTGSGYQAAVLSRIVHRVYSVERLPLLADQARERLRRLGIDNVTVFCSDGTLGLPEHAPYDAMIVTAGAPSVPDALVRQLALGGRLVIPVGRSPLSQELVRVRRAGETEIRTEELCAVRFVPLVGEQGWKQ</sequence>
<dbReference type="Proteomes" id="UP000636888">
    <property type="component" value="Unassembled WGS sequence"/>
</dbReference>
<dbReference type="GO" id="GO:0004719">
    <property type="term" value="F:protein-L-isoaspartate (D-aspartate) O-methyltransferase activity"/>
    <property type="evidence" value="ECO:0007669"/>
    <property type="project" value="UniProtKB-UniRule"/>
</dbReference>
<keyword evidence="4 7" id="KW-0489">Methyltransferase</keyword>
<dbReference type="NCBIfam" id="TIGR00080">
    <property type="entry name" value="pimt"/>
    <property type="match status" value="1"/>
</dbReference>
<proteinExistence type="inferred from homology"/>
<comment type="caution">
    <text evidence="8">The sequence shown here is derived from an EMBL/GenBank/DDBJ whole genome shotgun (WGS) entry which is preliminary data.</text>
</comment>
<dbReference type="GO" id="GO:0005737">
    <property type="term" value="C:cytoplasm"/>
    <property type="evidence" value="ECO:0007669"/>
    <property type="project" value="UniProtKB-SubCell"/>
</dbReference>
<organism evidence="8 9">
    <name type="scientific">Geomesophilobacter sediminis</name>
    <dbReference type="NCBI Taxonomy" id="2798584"/>
    <lineage>
        <taxon>Bacteria</taxon>
        <taxon>Pseudomonadati</taxon>
        <taxon>Thermodesulfobacteriota</taxon>
        <taxon>Desulfuromonadia</taxon>
        <taxon>Geobacterales</taxon>
        <taxon>Geobacteraceae</taxon>
        <taxon>Geomesophilobacter</taxon>
    </lineage>
</organism>
<evidence type="ECO:0000256" key="2">
    <source>
        <dbReference type="ARBA" id="ARBA00005369"/>
    </source>
</evidence>
<gene>
    <name evidence="7" type="primary">pcm</name>
    <name evidence="8" type="ORF">JFN93_19750</name>
</gene>
<accession>A0A8J7S9J6</accession>
<dbReference type="InterPro" id="IPR029063">
    <property type="entry name" value="SAM-dependent_MTases_sf"/>
</dbReference>
<dbReference type="CDD" id="cd02440">
    <property type="entry name" value="AdoMet_MTases"/>
    <property type="match status" value="1"/>
</dbReference>
<keyword evidence="6 7" id="KW-0949">S-adenosyl-L-methionine</keyword>
<dbReference type="SUPFAM" id="SSF53335">
    <property type="entry name" value="S-adenosyl-L-methionine-dependent methyltransferases"/>
    <property type="match status" value="1"/>
</dbReference>
<comment type="catalytic activity">
    <reaction evidence="7">
        <text>[protein]-L-isoaspartate + S-adenosyl-L-methionine = [protein]-L-isoaspartate alpha-methyl ester + S-adenosyl-L-homocysteine</text>
        <dbReference type="Rhea" id="RHEA:12705"/>
        <dbReference type="Rhea" id="RHEA-COMP:12143"/>
        <dbReference type="Rhea" id="RHEA-COMP:12144"/>
        <dbReference type="ChEBI" id="CHEBI:57856"/>
        <dbReference type="ChEBI" id="CHEBI:59789"/>
        <dbReference type="ChEBI" id="CHEBI:90596"/>
        <dbReference type="ChEBI" id="CHEBI:90598"/>
        <dbReference type="EC" id="2.1.1.77"/>
    </reaction>
</comment>
<dbReference type="InterPro" id="IPR000682">
    <property type="entry name" value="PCMT"/>
</dbReference>
<dbReference type="NCBIfam" id="NF001453">
    <property type="entry name" value="PRK00312.1"/>
    <property type="match status" value="1"/>
</dbReference>
<comment type="subcellular location">
    <subcellularLocation>
        <location evidence="1 7">Cytoplasm</location>
    </subcellularLocation>
</comment>
<dbReference type="Pfam" id="PF01135">
    <property type="entry name" value="PCMT"/>
    <property type="match status" value="1"/>
</dbReference>
<evidence type="ECO:0000256" key="5">
    <source>
        <dbReference type="ARBA" id="ARBA00022679"/>
    </source>
</evidence>
<dbReference type="AlphaFoldDB" id="A0A8J7S9J6"/>
<evidence type="ECO:0000256" key="3">
    <source>
        <dbReference type="ARBA" id="ARBA00022490"/>
    </source>
</evidence>
<dbReference type="FunFam" id="3.40.50.150:FF:000010">
    <property type="entry name" value="Protein-L-isoaspartate O-methyltransferase"/>
    <property type="match status" value="1"/>
</dbReference>
<keyword evidence="9" id="KW-1185">Reference proteome</keyword>
<dbReference type="RefSeq" id="WP_199385864.1">
    <property type="nucleotide sequence ID" value="NZ_JAEMHM010000018.1"/>
</dbReference>
<feature type="active site" evidence="7">
    <location>
        <position position="67"/>
    </location>
</feature>
<comment type="similarity">
    <text evidence="2 7">Belongs to the methyltransferase superfamily. L-isoaspartyl/D-aspartyl protein methyltransferase family.</text>
</comment>
<evidence type="ECO:0000313" key="9">
    <source>
        <dbReference type="Proteomes" id="UP000636888"/>
    </source>
</evidence>
<dbReference type="EMBL" id="JAEMHM010000018">
    <property type="protein sequence ID" value="MBJ6726951.1"/>
    <property type="molecule type" value="Genomic_DNA"/>
</dbReference>
<dbReference type="GO" id="GO:0030091">
    <property type="term" value="P:protein repair"/>
    <property type="evidence" value="ECO:0007669"/>
    <property type="project" value="UniProtKB-UniRule"/>
</dbReference>
<name>A0A8J7S9J6_9BACT</name>
<reference evidence="8" key="1">
    <citation type="submission" date="2020-12" db="EMBL/GenBank/DDBJ databases">
        <title>Geomonas sp. Red875, isolated from river sediment.</title>
        <authorList>
            <person name="Xu Z."/>
            <person name="Zhang Z."/>
            <person name="Masuda Y."/>
            <person name="Itoh H."/>
            <person name="Senoo K."/>
        </authorList>
    </citation>
    <scope>NUCLEOTIDE SEQUENCE</scope>
    <source>
        <strain evidence="8">Red875</strain>
    </source>
</reference>
<protein>
    <recommendedName>
        <fullName evidence="7">Protein-L-isoaspartate O-methyltransferase</fullName>
        <ecNumber evidence="7">2.1.1.77</ecNumber>
    </recommendedName>
    <alternativeName>
        <fullName evidence="7">L-isoaspartyl protein carboxyl methyltransferase</fullName>
    </alternativeName>
    <alternativeName>
        <fullName evidence="7">Protein L-isoaspartyl methyltransferase</fullName>
    </alternativeName>
    <alternativeName>
        <fullName evidence="7">Protein-beta-aspartate methyltransferase</fullName>
        <shortName evidence="7">PIMT</shortName>
    </alternativeName>
</protein>
<evidence type="ECO:0000313" key="8">
    <source>
        <dbReference type="EMBL" id="MBJ6726951.1"/>
    </source>
</evidence>
<keyword evidence="5 7" id="KW-0808">Transferase</keyword>
<evidence type="ECO:0000256" key="6">
    <source>
        <dbReference type="ARBA" id="ARBA00022691"/>
    </source>
</evidence>
<evidence type="ECO:0000256" key="7">
    <source>
        <dbReference type="HAMAP-Rule" id="MF_00090"/>
    </source>
</evidence>